<dbReference type="EMBL" id="GAIX01001798">
    <property type="protein sequence ID" value="JAA90762.1"/>
    <property type="molecule type" value="Transcribed_RNA"/>
</dbReference>
<dbReference type="AlphaFoldDB" id="S4PZC1"/>
<sequence>MTLRYFCTLEFCYSIHVMCYYLTRYDVRSGVLRERAQTVSSTVASCAQRSCVFCSFLMLPSYRNSIILDVRLTG</sequence>
<proteinExistence type="predicted"/>
<reference evidence="1" key="1">
    <citation type="journal article" date="2013" name="BMC Genomics">
        <title>Unscrambling butterfly oogenesis.</title>
        <authorList>
            <person name="Carter J.M."/>
            <person name="Baker S.C."/>
            <person name="Pink R."/>
            <person name="Carter D.R."/>
            <person name="Collins A."/>
            <person name="Tomlin J."/>
            <person name="Gibbs M."/>
            <person name="Breuker C.J."/>
        </authorList>
    </citation>
    <scope>NUCLEOTIDE SEQUENCE</scope>
    <source>
        <tissue evidence="1">Ovary</tissue>
    </source>
</reference>
<feature type="non-terminal residue" evidence="1">
    <location>
        <position position="74"/>
    </location>
</feature>
<reference evidence="1" key="2">
    <citation type="submission" date="2013-05" db="EMBL/GenBank/DDBJ databases">
        <authorList>
            <person name="Carter J.-M."/>
            <person name="Baker S.C."/>
            <person name="Pink R."/>
            <person name="Carter D.R.F."/>
            <person name="Collins A."/>
            <person name="Tomlin J."/>
            <person name="Gibbs M."/>
            <person name="Breuker C.J."/>
        </authorList>
    </citation>
    <scope>NUCLEOTIDE SEQUENCE</scope>
    <source>
        <tissue evidence="1">Ovary</tissue>
    </source>
</reference>
<protein>
    <submittedName>
        <fullName evidence="1">G protein alpha49B</fullName>
    </submittedName>
</protein>
<accession>S4PZC1</accession>
<organism evidence="1">
    <name type="scientific">Pararge aegeria</name>
    <name type="common">speckled wood butterfly</name>
    <dbReference type="NCBI Taxonomy" id="116150"/>
    <lineage>
        <taxon>Eukaryota</taxon>
        <taxon>Metazoa</taxon>
        <taxon>Ecdysozoa</taxon>
        <taxon>Arthropoda</taxon>
        <taxon>Hexapoda</taxon>
        <taxon>Insecta</taxon>
        <taxon>Pterygota</taxon>
        <taxon>Neoptera</taxon>
        <taxon>Endopterygota</taxon>
        <taxon>Lepidoptera</taxon>
        <taxon>Glossata</taxon>
        <taxon>Ditrysia</taxon>
        <taxon>Papilionoidea</taxon>
        <taxon>Nymphalidae</taxon>
        <taxon>Satyrinae</taxon>
        <taxon>Satyrini</taxon>
        <taxon>Parargina</taxon>
        <taxon>Pararge</taxon>
    </lineage>
</organism>
<name>S4PZC1_9NEOP</name>
<evidence type="ECO:0000313" key="1">
    <source>
        <dbReference type="EMBL" id="JAA90762.1"/>
    </source>
</evidence>